<feature type="region of interest" description="Disordered" evidence="1">
    <location>
        <begin position="486"/>
        <end position="515"/>
    </location>
</feature>
<dbReference type="OrthoDB" id="5444681at2"/>
<accession>A0A4P8YMM3</accession>
<dbReference type="Proteomes" id="UP000302163">
    <property type="component" value="Chromosome"/>
</dbReference>
<dbReference type="InterPro" id="IPR010352">
    <property type="entry name" value="DUF945"/>
</dbReference>
<gene>
    <name evidence="2" type="ORF">FEM41_16640</name>
</gene>
<evidence type="ECO:0000256" key="1">
    <source>
        <dbReference type="SAM" id="MobiDB-lite"/>
    </source>
</evidence>
<dbReference type="KEGG" id="izh:FEM41_16640"/>
<dbReference type="AlphaFoldDB" id="A0A4P8YMM3"/>
<protein>
    <submittedName>
        <fullName evidence="2">DUF945 domain-containing protein</fullName>
    </submittedName>
</protein>
<feature type="compositionally biased region" description="Low complexity" evidence="1">
    <location>
        <begin position="494"/>
        <end position="503"/>
    </location>
</feature>
<dbReference type="EMBL" id="CP040428">
    <property type="protein sequence ID" value="QCT21158.1"/>
    <property type="molecule type" value="Genomic_DNA"/>
</dbReference>
<evidence type="ECO:0000313" key="2">
    <source>
        <dbReference type="EMBL" id="QCT21158.1"/>
    </source>
</evidence>
<sequence>MKKSLVAVGVVVALGVVWTGASWYTGKQLEQRIAQAVADANAQIKQTAPQSGLVLSYQDYQRGLFSSQLKLALKTDPAAQKSWLPAGSTILLDEKVDHGPFPASQLKRFNLLPAMASVQTTLINNDTTKSLFESTGGKSFIDVDTRVGYSGDTSSDIALRPLEMTHEKNKVVFGGGEFTADVSRDGDTMALKGEVGNARFTGPNEYDQQVGMAIDGFNIDGETSMTDFKERVGNQKLNVDKLTLSIEGKDMATLEGLALNAVSRVEEDGKHLGGQLDYTLKALQVQNQNMGSGSLMLKASRIDGAALHEFSQKYNAQAQALLAEPGMMEDPERYQQRATDILLANLPILLKGEPQVSVAPLSWKNDKGESTLNLNLTFKQPQQQAQPQTPQQAADGIIKTMDGNLTIPMPMAKALMTQVAKLEGYQDDQAAKLADQQVRGLAAMGTMFHLTKQQDDNITSVLKYADGQIDLNGEKMPLEAFQGMFGLPLDNGSPAQPEQTQPQTPTPFPPQSGGQ</sequence>
<dbReference type="Pfam" id="PF06097">
    <property type="entry name" value="DUF945"/>
    <property type="match status" value="1"/>
</dbReference>
<keyword evidence="3" id="KW-1185">Reference proteome</keyword>
<proteinExistence type="predicted"/>
<reference evidence="2 3" key="1">
    <citation type="submission" date="2019-05" db="EMBL/GenBank/DDBJ databases">
        <title>Complete genome sequence of Izhakiella calystegiae KSNA2, an endophyte isolated from beach morning glory (Calystegia soldanella).</title>
        <authorList>
            <person name="Jiang L."/>
            <person name="Jeong J.C."/>
            <person name="Kim C.Y."/>
            <person name="Kim D.H."/>
            <person name="Kim S.W."/>
            <person name="Lee j."/>
        </authorList>
    </citation>
    <scope>NUCLEOTIDE SEQUENCE [LARGE SCALE GENOMIC DNA]</scope>
    <source>
        <strain evidence="2 3">KSNA2</strain>
    </source>
</reference>
<organism evidence="2 3">
    <name type="scientific">Jejubacter calystegiae</name>
    <dbReference type="NCBI Taxonomy" id="2579935"/>
    <lineage>
        <taxon>Bacteria</taxon>
        <taxon>Pseudomonadati</taxon>
        <taxon>Pseudomonadota</taxon>
        <taxon>Gammaproteobacteria</taxon>
        <taxon>Enterobacterales</taxon>
        <taxon>Enterobacteriaceae</taxon>
        <taxon>Jejubacter</taxon>
    </lineage>
</organism>
<evidence type="ECO:0000313" key="3">
    <source>
        <dbReference type="Proteomes" id="UP000302163"/>
    </source>
</evidence>
<dbReference type="RefSeq" id="WP_138097314.1">
    <property type="nucleotide sequence ID" value="NZ_CP040428.1"/>
</dbReference>
<feature type="compositionally biased region" description="Pro residues" evidence="1">
    <location>
        <begin position="504"/>
        <end position="515"/>
    </location>
</feature>
<name>A0A4P8YMM3_9ENTR</name>